<dbReference type="STRING" id="937218.SAMN06297251_103178"/>
<keyword evidence="4" id="KW-0547">Nucleotide-binding</keyword>
<dbReference type="RefSeq" id="WP_084409000.1">
    <property type="nucleotide sequence ID" value="NZ_FWXR01000003.1"/>
</dbReference>
<dbReference type="InterPro" id="IPR051813">
    <property type="entry name" value="HepT_RNase_toxin"/>
</dbReference>
<keyword evidence="3" id="KW-0540">Nuclease</keyword>
<organism evidence="6 7">
    <name type="scientific">Fulvimarina manganoxydans</name>
    <dbReference type="NCBI Taxonomy" id="937218"/>
    <lineage>
        <taxon>Bacteria</taxon>
        <taxon>Pseudomonadati</taxon>
        <taxon>Pseudomonadota</taxon>
        <taxon>Alphaproteobacteria</taxon>
        <taxon>Hyphomicrobiales</taxon>
        <taxon>Aurantimonadaceae</taxon>
        <taxon>Fulvimarina</taxon>
    </lineage>
</organism>
<dbReference type="GO" id="GO:0000166">
    <property type="term" value="F:nucleotide binding"/>
    <property type="evidence" value="ECO:0007669"/>
    <property type="project" value="UniProtKB-KW"/>
</dbReference>
<evidence type="ECO:0000313" key="7">
    <source>
        <dbReference type="Proteomes" id="UP000192656"/>
    </source>
</evidence>
<evidence type="ECO:0000256" key="3">
    <source>
        <dbReference type="ARBA" id="ARBA00022722"/>
    </source>
</evidence>
<dbReference type="GO" id="GO:0110001">
    <property type="term" value="C:toxin-antitoxin complex"/>
    <property type="evidence" value="ECO:0007669"/>
    <property type="project" value="InterPro"/>
</dbReference>
<dbReference type="InterPro" id="IPR008201">
    <property type="entry name" value="HepT-like"/>
</dbReference>
<dbReference type="Proteomes" id="UP000192656">
    <property type="component" value="Unassembled WGS sequence"/>
</dbReference>
<gene>
    <name evidence="6" type="ORF">SAMN06297251_103178</name>
</gene>
<evidence type="ECO:0000313" key="6">
    <source>
        <dbReference type="EMBL" id="SMC52772.1"/>
    </source>
</evidence>
<evidence type="ECO:0000256" key="1">
    <source>
        <dbReference type="ARBA" id="ARBA00022553"/>
    </source>
</evidence>
<keyword evidence="5" id="KW-0378">Hydrolase</keyword>
<evidence type="ECO:0000256" key="2">
    <source>
        <dbReference type="ARBA" id="ARBA00022649"/>
    </source>
</evidence>
<dbReference type="AlphaFoldDB" id="A0A1W1ZX04"/>
<keyword evidence="2" id="KW-1277">Toxin-antitoxin system</keyword>
<sequence>MADDFDHELYDLLLIIDQACARCMRLTTRYSLGSFLQDEGEQLAIAKAIEQIGEHANRLIRKRPDFNDRHPELMLGYAVRMRNRLAHGYEDIDYPTLWEIATTSVPDLQGRLESILREAGDDVA</sequence>
<dbReference type="Pfam" id="PF01934">
    <property type="entry name" value="HepT-like"/>
    <property type="match status" value="1"/>
</dbReference>
<dbReference type="OrthoDB" id="4829434at2"/>
<dbReference type="PANTHER" id="PTHR34139:SF1">
    <property type="entry name" value="RNASE MJ1380-RELATED"/>
    <property type="match status" value="1"/>
</dbReference>
<protein>
    <submittedName>
        <fullName evidence="6">Uncharacterized conserved protein, contains HEPN domain</fullName>
    </submittedName>
</protein>
<accession>A0A1W1ZX04</accession>
<dbReference type="GO" id="GO:0004540">
    <property type="term" value="F:RNA nuclease activity"/>
    <property type="evidence" value="ECO:0007669"/>
    <property type="project" value="InterPro"/>
</dbReference>
<evidence type="ECO:0000256" key="4">
    <source>
        <dbReference type="ARBA" id="ARBA00022741"/>
    </source>
</evidence>
<dbReference type="PANTHER" id="PTHR34139">
    <property type="entry name" value="UPF0331 PROTEIN MJ0127"/>
    <property type="match status" value="1"/>
</dbReference>
<name>A0A1W1ZX04_9HYPH</name>
<keyword evidence="7" id="KW-1185">Reference proteome</keyword>
<keyword evidence="1" id="KW-0597">Phosphoprotein</keyword>
<proteinExistence type="predicted"/>
<dbReference type="EMBL" id="FWXR01000003">
    <property type="protein sequence ID" value="SMC52772.1"/>
    <property type="molecule type" value="Genomic_DNA"/>
</dbReference>
<dbReference type="GO" id="GO:0016787">
    <property type="term" value="F:hydrolase activity"/>
    <property type="evidence" value="ECO:0007669"/>
    <property type="project" value="UniProtKB-KW"/>
</dbReference>
<evidence type="ECO:0000256" key="5">
    <source>
        <dbReference type="ARBA" id="ARBA00022801"/>
    </source>
</evidence>
<reference evidence="6 7" key="1">
    <citation type="submission" date="2017-04" db="EMBL/GenBank/DDBJ databases">
        <authorList>
            <person name="Afonso C.L."/>
            <person name="Miller P.J."/>
            <person name="Scott M.A."/>
            <person name="Spackman E."/>
            <person name="Goraichik I."/>
            <person name="Dimitrov K.M."/>
            <person name="Suarez D.L."/>
            <person name="Swayne D.E."/>
        </authorList>
    </citation>
    <scope>NUCLEOTIDE SEQUENCE [LARGE SCALE GENOMIC DNA]</scope>
    <source>
        <strain evidence="6 7">CGMCC 1.10972</strain>
    </source>
</reference>